<name>Q9X4B3_STRPY</name>
<dbReference type="EMBL" id="AF104407">
    <property type="protein sequence ID" value="AAD21964.1"/>
    <property type="molecule type" value="Genomic_DNA"/>
</dbReference>
<keyword evidence="1" id="KW-0175">Coiled coil</keyword>
<protein>
    <submittedName>
        <fullName evidence="2">M protein</fullName>
    </submittedName>
</protein>
<feature type="non-terminal residue" evidence="2">
    <location>
        <position position="75"/>
    </location>
</feature>
<evidence type="ECO:0000256" key="1">
    <source>
        <dbReference type="SAM" id="Coils"/>
    </source>
</evidence>
<organism evidence="2">
    <name type="scientific">Streptococcus pyogenes</name>
    <dbReference type="NCBI Taxonomy" id="1314"/>
    <lineage>
        <taxon>Bacteria</taxon>
        <taxon>Bacillati</taxon>
        <taxon>Bacillota</taxon>
        <taxon>Bacilli</taxon>
        <taxon>Lactobacillales</taxon>
        <taxon>Streptococcaceae</taxon>
        <taxon>Streptococcus</taxon>
    </lineage>
</organism>
<feature type="coiled-coil region" evidence="1">
    <location>
        <begin position="37"/>
        <end position="64"/>
    </location>
</feature>
<feature type="non-terminal residue" evidence="2">
    <location>
        <position position="1"/>
    </location>
</feature>
<reference evidence="2" key="1">
    <citation type="journal article" date="2000" name="J. Clin. Microbiol.">
        <title>Epidemiological analysis of non-M-typeable group A Streptococcus isolates from a Thai population in northern Thailand.</title>
        <authorList>
            <person name="Pruksakorn S."/>
            <person name="Sittisombut N."/>
            <person name="Phornphutkul C."/>
            <person name="Pruksachatkunakorn C."/>
            <person name="Good M.F."/>
            <person name="Brandt E."/>
        </authorList>
    </citation>
    <scope>NUCLEOTIDE SEQUENCE</scope>
    <source>
        <strain evidence="2">cmuj76</strain>
    </source>
</reference>
<accession>Q9X4B3</accession>
<proteinExistence type="predicted"/>
<evidence type="ECO:0000313" key="2">
    <source>
        <dbReference type="EMBL" id="AAD21964.1"/>
    </source>
</evidence>
<dbReference type="AlphaFoldDB" id="Q9X4B3"/>
<sequence length="75" mass="8547">EENPRVTEARAEVIAEMLRNNNFYGYPFGHLQFGNLLSSTIRDNNNLKETLNKKEEEVGTLTKVLHEAVAKNIES</sequence>